<organism evidence="2 3">
    <name type="scientific">Mola mola</name>
    <name type="common">Ocean sunfish</name>
    <name type="synonym">Tetraodon mola</name>
    <dbReference type="NCBI Taxonomy" id="94237"/>
    <lineage>
        <taxon>Eukaryota</taxon>
        <taxon>Metazoa</taxon>
        <taxon>Chordata</taxon>
        <taxon>Craniata</taxon>
        <taxon>Vertebrata</taxon>
        <taxon>Euteleostomi</taxon>
        <taxon>Actinopterygii</taxon>
        <taxon>Neopterygii</taxon>
        <taxon>Teleostei</taxon>
        <taxon>Neoteleostei</taxon>
        <taxon>Acanthomorphata</taxon>
        <taxon>Eupercaria</taxon>
        <taxon>Tetraodontiformes</taxon>
        <taxon>Molidae</taxon>
        <taxon>Mola</taxon>
    </lineage>
</organism>
<dbReference type="Proteomes" id="UP000261620">
    <property type="component" value="Unplaced"/>
</dbReference>
<proteinExistence type="predicted"/>
<evidence type="ECO:0000313" key="3">
    <source>
        <dbReference type="Proteomes" id="UP000261620"/>
    </source>
</evidence>
<feature type="region of interest" description="Disordered" evidence="1">
    <location>
        <begin position="43"/>
        <end position="64"/>
    </location>
</feature>
<dbReference type="AlphaFoldDB" id="A0A3Q4ASA6"/>
<protein>
    <submittedName>
        <fullName evidence="2">Uncharacterized protein</fullName>
    </submittedName>
</protein>
<dbReference type="Ensembl" id="ENSMMOT00000007592.1">
    <property type="protein sequence ID" value="ENSMMOP00000007450.1"/>
    <property type="gene ID" value="ENSMMOG00000005807.1"/>
</dbReference>
<feature type="compositionally biased region" description="Acidic residues" evidence="1">
    <location>
        <begin position="43"/>
        <end position="55"/>
    </location>
</feature>
<name>A0A3Q4ASA6_MOLML</name>
<keyword evidence="3" id="KW-1185">Reference proteome</keyword>
<accession>A0A3Q4ASA6</accession>
<evidence type="ECO:0000256" key="1">
    <source>
        <dbReference type="SAM" id="MobiDB-lite"/>
    </source>
</evidence>
<evidence type="ECO:0000313" key="2">
    <source>
        <dbReference type="Ensembl" id="ENSMMOP00000007450.1"/>
    </source>
</evidence>
<reference evidence="2" key="2">
    <citation type="submission" date="2025-09" db="UniProtKB">
        <authorList>
            <consortium name="Ensembl"/>
        </authorList>
    </citation>
    <scope>IDENTIFICATION</scope>
</reference>
<sequence>MFGVSLLQVICSYLSYLYYPTPHPTSTHNALAMAGVFDIDLDQPDENVSDDELEDGVSLREHLG</sequence>
<reference evidence="2" key="1">
    <citation type="submission" date="2025-08" db="UniProtKB">
        <authorList>
            <consortium name="Ensembl"/>
        </authorList>
    </citation>
    <scope>IDENTIFICATION</scope>
</reference>